<feature type="transmembrane region" description="Helical" evidence="1">
    <location>
        <begin position="96"/>
        <end position="121"/>
    </location>
</feature>
<sequence length="688" mass="79591">MNKYINSIVFFFKLNMRNPFYLVSLIIILSYLGVIVYSYLSSEITNPGNMLQLSSFFIQGYMLIFMFFGFHTIHIETSDVSKDLFLTIRKGFYIKIGSNISLIVIMNIMFCMFATLVIYTVYQFTGYHFSDLYKKSMLFIFMYWFLPAFISSLIGFVIGLTVHKKFSPAFIVGIWLLISPLNIYFSNQLYKLLGMEHVPGFIHLGISDPKMSYHAFSGFTFTVEDVMNKVIWVITILVIIIVILLLKRNNVKSLLIILSVTALLFSAIPFFFLDSKPNPTDFHKRNIDELNYYALNRYEKPRAEMDYTIKKYEIDLAIEKQLKASVHIQFTEHEKGKKSFSLYHGFRVTSIEDEEGNAINYKQYGDFLDVDLHMPTKEVYLQYSGTSSPYMDANQSFAYLPYYFAWIPLKTEHPSMRYMYNSNHRLPAQPNDLIQYTLKFNGSKNIVTNLKKVEEGTYIGVTNAGVSFMYGELKTKKIGGYNITYPVTWENSMITVDSYLAQIEASFSSIKDVFQLEDSQLLPQNILFIPAVGANDTLASETMWLQEKEQLIILINPYELQNEETFKYKEPFISYQMIGALLWKNNRIVHENEDVPVLFNSLAGAYINKKLGISSSTVSEAEYWTKEISQKTKNEKHKQIIEDAHVFVSNAPAEVVEEFLLKWSHILNDPNVDWGAVENLLNVYTKEG</sequence>
<dbReference type="Proteomes" id="UP000027822">
    <property type="component" value="Unassembled WGS sequence"/>
</dbReference>
<protein>
    <submittedName>
        <fullName evidence="2">Uncharacterized protein</fullName>
    </submittedName>
</protein>
<feature type="transmembrane region" description="Helical" evidence="1">
    <location>
        <begin position="169"/>
        <end position="185"/>
    </location>
</feature>
<evidence type="ECO:0000313" key="3">
    <source>
        <dbReference type="Proteomes" id="UP000027822"/>
    </source>
</evidence>
<accession>A0A073JY00</accession>
<dbReference type="eggNOG" id="ENOG502Z89B">
    <property type="taxonomic scope" value="Bacteria"/>
</dbReference>
<keyword evidence="1" id="KW-1133">Transmembrane helix</keyword>
<evidence type="ECO:0000256" key="1">
    <source>
        <dbReference type="SAM" id="Phobius"/>
    </source>
</evidence>
<keyword evidence="1" id="KW-0472">Membrane</keyword>
<proteinExistence type="predicted"/>
<feature type="transmembrane region" description="Helical" evidence="1">
    <location>
        <begin position="52"/>
        <end position="75"/>
    </location>
</feature>
<gene>
    <name evidence="2" type="ORF">BAMA_24485</name>
</gene>
<reference evidence="2 3" key="1">
    <citation type="submission" date="2014-06" db="EMBL/GenBank/DDBJ databases">
        <title>Draft genome sequence of Bacillus manliponensis JCM 15802 (MCCC 1A00708).</title>
        <authorList>
            <person name="Lai Q."/>
            <person name="Liu Y."/>
            <person name="Shao Z."/>
        </authorList>
    </citation>
    <scope>NUCLEOTIDE SEQUENCE [LARGE SCALE GENOMIC DNA]</scope>
    <source>
        <strain evidence="2 3">JCM 15802</strain>
    </source>
</reference>
<dbReference type="RefSeq" id="WP_034639513.1">
    <property type="nucleotide sequence ID" value="NZ_CBCSJC010000008.1"/>
</dbReference>
<evidence type="ECO:0000313" key="2">
    <source>
        <dbReference type="EMBL" id="KEK19165.1"/>
    </source>
</evidence>
<comment type="caution">
    <text evidence="2">The sequence shown here is derived from an EMBL/GenBank/DDBJ whole genome shotgun (WGS) entry which is preliminary data.</text>
</comment>
<dbReference type="EMBL" id="JOTN01000009">
    <property type="protein sequence ID" value="KEK19165.1"/>
    <property type="molecule type" value="Genomic_DNA"/>
</dbReference>
<organism evidence="2 3">
    <name type="scientific">Bacillus manliponensis</name>
    <dbReference type="NCBI Taxonomy" id="574376"/>
    <lineage>
        <taxon>Bacteria</taxon>
        <taxon>Bacillati</taxon>
        <taxon>Bacillota</taxon>
        <taxon>Bacilli</taxon>
        <taxon>Bacillales</taxon>
        <taxon>Bacillaceae</taxon>
        <taxon>Bacillus</taxon>
        <taxon>Bacillus cereus group</taxon>
    </lineage>
</organism>
<dbReference type="OrthoDB" id="2786532at2"/>
<feature type="transmembrane region" description="Helical" evidence="1">
    <location>
        <begin position="20"/>
        <end position="40"/>
    </location>
</feature>
<dbReference type="STRING" id="574376.BAMA_24485"/>
<dbReference type="AlphaFoldDB" id="A0A073JY00"/>
<keyword evidence="3" id="KW-1185">Reference proteome</keyword>
<feature type="transmembrane region" description="Helical" evidence="1">
    <location>
        <begin position="253"/>
        <end position="273"/>
    </location>
</feature>
<name>A0A073JY00_9BACI</name>
<keyword evidence="1" id="KW-0812">Transmembrane</keyword>
<feature type="transmembrane region" description="Helical" evidence="1">
    <location>
        <begin position="230"/>
        <end position="246"/>
    </location>
</feature>
<feature type="transmembrane region" description="Helical" evidence="1">
    <location>
        <begin position="141"/>
        <end position="162"/>
    </location>
</feature>